<dbReference type="Pfam" id="PF08282">
    <property type="entry name" value="Hydrolase_3"/>
    <property type="match status" value="2"/>
</dbReference>
<dbReference type="InterPro" id="IPR023214">
    <property type="entry name" value="HAD_sf"/>
</dbReference>
<evidence type="ECO:0000313" key="1">
    <source>
        <dbReference type="EMBL" id="MFD2629196.1"/>
    </source>
</evidence>
<protein>
    <submittedName>
        <fullName evidence="1">Cof-type HAD-IIB family hydrolase</fullName>
        <ecNumber evidence="1">3.1.3.-</ecNumber>
    </submittedName>
</protein>
<dbReference type="PANTHER" id="PTHR10000">
    <property type="entry name" value="PHOSPHOSERINE PHOSPHATASE"/>
    <property type="match status" value="1"/>
</dbReference>
<organism evidence="1 2">
    <name type="scientific">Oceanobacillus kapialis</name>
    <dbReference type="NCBI Taxonomy" id="481353"/>
    <lineage>
        <taxon>Bacteria</taxon>
        <taxon>Bacillati</taxon>
        <taxon>Bacillota</taxon>
        <taxon>Bacilli</taxon>
        <taxon>Bacillales</taxon>
        <taxon>Bacillaceae</taxon>
        <taxon>Oceanobacillus</taxon>
    </lineage>
</organism>
<dbReference type="CDD" id="cd07516">
    <property type="entry name" value="HAD_Pase"/>
    <property type="match status" value="1"/>
</dbReference>
<name>A0ABW5Q0V3_9BACI</name>
<dbReference type="PROSITE" id="PS01229">
    <property type="entry name" value="COF_2"/>
    <property type="match status" value="1"/>
</dbReference>
<sequence length="246" mass="27373">MKEKPEVKLIALDMDGTLLNSEHEVTPYTQEVIAKAMENGIHVVLSTGRWLNSCYPYAELLKLTSYLVTANGGEIWTVNKELVDQHLMDPAKMEKLWNLGVETGVNMWMISTDGVYRQTPPEDFYAHDWLKFGCESFDKDKLDIMVKELSYMDDLELTNSLPTNVEANPKGVSKASALKLVCEKLDLSMDNIMAVGDSLNDMKMIQEAGIGVAMGNAQDAIKQAADFVTDTNNQDGVAKAIQRFAL</sequence>
<dbReference type="InterPro" id="IPR006379">
    <property type="entry name" value="HAD-SF_hydro_IIB"/>
</dbReference>
<dbReference type="EMBL" id="JBHUMX010000035">
    <property type="protein sequence ID" value="MFD2629196.1"/>
    <property type="molecule type" value="Genomic_DNA"/>
</dbReference>
<proteinExistence type="predicted"/>
<gene>
    <name evidence="1" type="ORF">ACFSUN_10445</name>
</gene>
<dbReference type="PANTHER" id="PTHR10000:SF55">
    <property type="entry name" value="5-AMINO-6-(5-PHOSPHO-D-RIBITYLAMINO)URACIL PHOSPHATASE YCSE"/>
    <property type="match status" value="1"/>
</dbReference>
<dbReference type="PRINTS" id="PR00119">
    <property type="entry name" value="CATATPASE"/>
</dbReference>
<accession>A0ABW5Q0V3</accession>
<dbReference type="SFLD" id="SFLDS00003">
    <property type="entry name" value="Haloacid_Dehalogenase"/>
    <property type="match status" value="1"/>
</dbReference>
<dbReference type="Proteomes" id="UP001597451">
    <property type="component" value="Unassembled WGS sequence"/>
</dbReference>
<keyword evidence="2" id="KW-1185">Reference proteome</keyword>
<dbReference type="Gene3D" id="3.30.1240.10">
    <property type="match status" value="1"/>
</dbReference>
<dbReference type="SUPFAM" id="SSF56784">
    <property type="entry name" value="HAD-like"/>
    <property type="match status" value="1"/>
</dbReference>
<keyword evidence="1" id="KW-0378">Hydrolase</keyword>
<reference evidence="2" key="1">
    <citation type="journal article" date="2019" name="Int. J. Syst. Evol. Microbiol.">
        <title>The Global Catalogue of Microorganisms (GCM) 10K type strain sequencing project: providing services to taxonomists for standard genome sequencing and annotation.</title>
        <authorList>
            <consortium name="The Broad Institute Genomics Platform"/>
            <consortium name="The Broad Institute Genome Sequencing Center for Infectious Disease"/>
            <person name="Wu L."/>
            <person name="Ma J."/>
        </authorList>
    </citation>
    <scope>NUCLEOTIDE SEQUENCE [LARGE SCALE GENOMIC DNA]</scope>
    <source>
        <strain evidence="2">TISTR 1858</strain>
    </source>
</reference>
<dbReference type="Gene3D" id="3.40.50.1000">
    <property type="entry name" value="HAD superfamily/HAD-like"/>
    <property type="match status" value="1"/>
</dbReference>
<dbReference type="NCBIfam" id="TIGR01484">
    <property type="entry name" value="HAD-SF-IIB"/>
    <property type="match status" value="1"/>
</dbReference>
<dbReference type="GO" id="GO:0016787">
    <property type="term" value="F:hydrolase activity"/>
    <property type="evidence" value="ECO:0007669"/>
    <property type="project" value="UniProtKB-KW"/>
</dbReference>
<dbReference type="RefSeq" id="WP_379561964.1">
    <property type="nucleotide sequence ID" value="NZ_CP085256.1"/>
</dbReference>
<evidence type="ECO:0000313" key="2">
    <source>
        <dbReference type="Proteomes" id="UP001597451"/>
    </source>
</evidence>
<dbReference type="PROSITE" id="PS01228">
    <property type="entry name" value="COF_1"/>
    <property type="match status" value="1"/>
</dbReference>
<dbReference type="SFLD" id="SFLDG01144">
    <property type="entry name" value="C2.B.4:_PGP_Like"/>
    <property type="match status" value="1"/>
</dbReference>
<dbReference type="InterPro" id="IPR036412">
    <property type="entry name" value="HAD-like_sf"/>
</dbReference>
<dbReference type="EC" id="3.1.3.-" evidence="1"/>
<dbReference type="SFLD" id="SFLDG01140">
    <property type="entry name" value="C2.B:_Phosphomannomutase_and_P"/>
    <property type="match status" value="1"/>
</dbReference>
<comment type="caution">
    <text evidence="1">The sequence shown here is derived from an EMBL/GenBank/DDBJ whole genome shotgun (WGS) entry which is preliminary data.</text>
</comment>